<dbReference type="SUPFAM" id="SSF47203">
    <property type="entry name" value="Acyl-CoA dehydrogenase C-terminal domain-like"/>
    <property type="match status" value="1"/>
</dbReference>
<protein>
    <submittedName>
        <fullName evidence="8">Acyl-CoA dehydrogenase</fullName>
    </submittedName>
</protein>
<dbReference type="InterPro" id="IPR036250">
    <property type="entry name" value="AcylCo_DH-like_C"/>
</dbReference>
<accession>A0A1I2AI89</accession>
<comment type="similarity">
    <text evidence="2">Belongs to the acyl-CoA dehydrogenase family.</text>
</comment>
<dbReference type="EMBL" id="FONR01000001">
    <property type="protein sequence ID" value="SFE43258.1"/>
    <property type="molecule type" value="Genomic_DNA"/>
</dbReference>
<dbReference type="RefSeq" id="WP_075025783.1">
    <property type="nucleotide sequence ID" value="NZ_FONR01000001.1"/>
</dbReference>
<dbReference type="Gene3D" id="1.20.140.10">
    <property type="entry name" value="Butyryl-CoA Dehydrogenase, subunit A, domain 3"/>
    <property type="match status" value="1"/>
</dbReference>
<dbReference type="InterPro" id="IPR046373">
    <property type="entry name" value="Acyl-CoA_Oxase/DH_mid-dom_sf"/>
</dbReference>
<proteinExistence type="inferred from homology"/>
<evidence type="ECO:0000256" key="1">
    <source>
        <dbReference type="ARBA" id="ARBA00001974"/>
    </source>
</evidence>
<gene>
    <name evidence="8" type="ORF">SAMN02787118_101687</name>
</gene>
<keyword evidence="3" id="KW-0285">Flavoprotein</keyword>
<evidence type="ECO:0000313" key="9">
    <source>
        <dbReference type="Proteomes" id="UP000181942"/>
    </source>
</evidence>
<dbReference type="InterPro" id="IPR037069">
    <property type="entry name" value="AcylCoA_DH/ox_N_sf"/>
</dbReference>
<keyword evidence="4" id="KW-0274">FAD</keyword>
<evidence type="ECO:0000256" key="5">
    <source>
        <dbReference type="ARBA" id="ARBA00023002"/>
    </source>
</evidence>
<dbReference type="InterPro" id="IPR009100">
    <property type="entry name" value="AcylCoA_DH/oxidase_NM_dom_sf"/>
</dbReference>
<dbReference type="GO" id="GO:0050660">
    <property type="term" value="F:flavin adenine dinucleotide binding"/>
    <property type="evidence" value="ECO:0007669"/>
    <property type="project" value="InterPro"/>
</dbReference>
<dbReference type="PANTHER" id="PTHR43884:SF20">
    <property type="entry name" value="ACYL-COA DEHYDROGENASE FADE28"/>
    <property type="match status" value="1"/>
</dbReference>
<evidence type="ECO:0000256" key="4">
    <source>
        <dbReference type="ARBA" id="ARBA00022827"/>
    </source>
</evidence>
<dbReference type="Pfam" id="PF02771">
    <property type="entry name" value="Acyl-CoA_dh_N"/>
    <property type="match status" value="1"/>
</dbReference>
<organism evidence="8 9">
    <name type="scientific">Streptomyces mirabilis</name>
    <dbReference type="NCBI Taxonomy" id="68239"/>
    <lineage>
        <taxon>Bacteria</taxon>
        <taxon>Bacillati</taxon>
        <taxon>Actinomycetota</taxon>
        <taxon>Actinomycetes</taxon>
        <taxon>Kitasatosporales</taxon>
        <taxon>Streptomycetaceae</taxon>
        <taxon>Streptomyces</taxon>
    </lineage>
</organism>
<dbReference type="PANTHER" id="PTHR43884">
    <property type="entry name" value="ACYL-COA DEHYDROGENASE"/>
    <property type="match status" value="1"/>
</dbReference>
<dbReference type="Gene3D" id="1.10.540.10">
    <property type="entry name" value="Acyl-CoA dehydrogenase/oxidase, N-terminal domain"/>
    <property type="match status" value="1"/>
</dbReference>
<dbReference type="Pfam" id="PF00441">
    <property type="entry name" value="Acyl-CoA_dh_1"/>
    <property type="match status" value="1"/>
</dbReference>
<evidence type="ECO:0000256" key="3">
    <source>
        <dbReference type="ARBA" id="ARBA00022630"/>
    </source>
</evidence>
<evidence type="ECO:0000259" key="7">
    <source>
        <dbReference type="Pfam" id="PF02771"/>
    </source>
</evidence>
<evidence type="ECO:0000256" key="2">
    <source>
        <dbReference type="ARBA" id="ARBA00009347"/>
    </source>
</evidence>
<comment type="cofactor">
    <cofactor evidence="1">
        <name>FAD</name>
        <dbReference type="ChEBI" id="CHEBI:57692"/>
    </cofactor>
</comment>
<dbReference type="GO" id="GO:0003995">
    <property type="term" value="F:acyl-CoA dehydrogenase activity"/>
    <property type="evidence" value="ECO:0007669"/>
    <property type="project" value="TreeGrafter"/>
</dbReference>
<dbReference type="InterPro" id="IPR013786">
    <property type="entry name" value="AcylCoA_DH/ox_N"/>
</dbReference>
<reference evidence="8 9" key="1">
    <citation type="submission" date="2016-10" db="EMBL/GenBank/DDBJ databases">
        <authorList>
            <person name="de Groot N.N."/>
        </authorList>
    </citation>
    <scope>NUCLEOTIDE SEQUENCE [LARGE SCALE GENOMIC DNA]</scope>
    <source>
        <strain evidence="8 9">OK461</strain>
    </source>
</reference>
<sequence>MAAAPERQVRDELRSVARELLAKGQASEGGPRRRLAEAGWLGLEVPEELDGAGVTFAETAVVLEELGRAAARTGYFGTAVLAAGTLTALQPTAERDALLRRTASGTEALTAALVDAADDSLVAGTFDDTDVPFRIEDSPAGRQLSGHAGFVPDAAEADRLLLLALDPAGAPVVVLLAPGAQGLTVTGQPVLDATRRFARVRAEAVAPDAGCVLRFDGEPRRAVGRLLDRAAVATACDSLGLAEAMLQATVAHTRGREQFGRPVGSFQAVKHACADMLVRLSVSRHLVSEAVRLIAADHVEAGVAASMAKSYVCAAAVDVVGKAMQLHGGMGYTWESGIHVHLKRATLNRSLFGSPAAHRRRLARRYR</sequence>
<evidence type="ECO:0000313" key="8">
    <source>
        <dbReference type="EMBL" id="SFE43258.1"/>
    </source>
</evidence>
<dbReference type="AlphaFoldDB" id="A0A1I2AI89"/>
<evidence type="ECO:0000259" key="6">
    <source>
        <dbReference type="Pfam" id="PF00441"/>
    </source>
</evidence>
<feature type="domain" description="Acyl-CoA dehydrogenase/oxidase C-terminal" evidence="6">
    <location>
        <begin position="225"/>
        <end position="365"/>
    </location>
</feature>
<dbReference type="InterPro" id="IPR009075">
    <property type="entry name" value="AcylCo_DH/oxidase_C"/>
</dbReference>
<name>A0A1I2AI89_9ACTN</name>
<dbReference type="Proteomes" id="UP000181942">
    <property type="component" value="Unassembled WGS sequence"/>
</dbReference>
<feature type="domain" description="Acyl-CoA dehydrogenase/oxidase N-terminal" evidence="7">
    <location>
        <begin position="7"/>
        <end position="105"/>
    </location>
</feature>
<keyword evidence="5" id="KW-0560">Oxidoreductase</keyword>
<dbReference type="OrthoDB" id="8677713at2"/>
<dbReference type="SUPFAM" id="SSF56645">
    <property type="entry name" value="Acyl-CoA dehydrogenase NM domain-like"/>
    <property type="match status" value="1"/>
</dbReference>
<dbReference type="Gene3D" id="2.40.110.10">
    <property type="entry name" value="Butyryl-CoA Dehydrogenase, subunit A, domain 2"/>
    <property type="match status" value="1"/>
</dbReference>